<dbReference type="Pfam" id="PF00441">
    <property type="entry name" value="Acyl-CoA_dh_1"/>
    <property type="match status" value="1"/>
</dbReference>
<keyword evidence="3 4" id="KW-0274">FAD</keyword>
<dbReference type="InterPro" id="IPR052904">
    <property type="entry name" value="Acyl-CoA_dehydrogenase-like"/>
</dbReference>
<dbReference type="PANTHER" id="PTHR42707">
    <property type="entry name" value="ACYL-COA DEHYDROGENASE"/>
    <property type="match status" value="1"/>
</dbReference>
<name>A0A9P8RSN9_9PEZI</name>
<dbReference type="InterPro" id="IPR036250">
    <property type="entry name" value="AcylCo_DH-like_C"/>
</dbReference>
<evidence type="ECO:0000256" key="4">
    <source>
        <dbReference type="RuleBase" id="RU362125"/>
    </source>
</evidence>
<dbReference type="Gene3D" id="2.40.110.20">
    <property type="match status" value="1"/>
</dbReference>
<evidence type="ECO:0008006" key="10">
    <source>
        <dbReference type="Google" id="ProtNLM"/>
    </source>
</evidence>
<feature type="domain" description="Acyl-CoA oxidase/dehydrogenase middle" evidence="7">
    <location>
        <begin position="51"/>
        <end position="160"/>
    </location>
</feature>
<dbReference type="AlphaFoldDB" id="A0A9P8RSN9"/>
<dbReference type="PANTHER" id="PTHR42707:SF2">
    <property type="entry name" value="ACD11 DEHYDROGENASE"/>
    <property type="match status" value="1"/>
</dbReference>
<dbReference type="InterPro" id="IPR009100">
    <property type="entry name" value="AcylCoA_DH/oxidase_NM_dom_sf"/>
</dbReference>
<dbReference type="Proteomes" id="UP000750711">
    <property type="component" value="Unassembled WGS sequence"/>
</dbReference>
<evidence type="ECO:0000313" key="8">
    <source>
        <dbReference type="EMBL" id="KAH0565156.1"/>
    </source>
</evidence>
<keyword evidence="2 4" id="KW-0285">Flavoprotein</keyword>
<evidence type="ECO:0000313" key="9">
    <source>
        <dbReference type="Proteomes" id="UP000750711"/>
    </source>
</evidence>
<dbReference type="SUPFAM" id="SSF56645">
    <property type="entry name" value="Acyl-CoA dehydrogenase NM domain-like"/>
    <property type="match status" value="1"/>
</dbReference>
<dbReference type="Pfam" id="PF02770">
    <property type="entry name" value="Acyl-CoA_dh_M"/>
    <property type="match status" value="1"/>
</dbReference>
<dbReference type="SUPFAM" id="SSF47203">
    <property type="entry name" value="Acyl-CoA dehydrogenase C-terminal domain-like"/>
    <property type="match status" value="1"/>
</dbReference>
<comment type="cofactor">
    <cofactor evidence="4">
        <name>FAD</name>
        <dbReference type="ChEBI" id="CHEBI:57692"/>
    </cofactor>
</comment>
<evidence type="ECO:0000256" key="1">
    <source>
        <dbReference type="ARBA" id="ARBA00009347"/>
    </source>
</evidence>
<dbReference type="GO" id="GO:0003995">
    <property type="term" value="F:acyl-CoA dehydrogenase activity"/>
    <property type="evidence" value="ECO:0007669"/>
    <property type="project" value="TreeGrafter"/>
</dbReference>
<reference evidence="8" key="1">
    <citation type="submission" date="2021-03" db="EMBL/GenBank/DDBJ databases">
        <title>Comparative genomics and phylogenomic investigation of the class Geoglossomycetes provide insights into ecological specialization and systematics.</title>
        <authorList>
            <person name="Melie T."/>
            <person name="Pirro S."/>
            <person name="Miller A.N."/>
            <person name="Quandt A."/>
        </authorList>
    </citation>
    <scope>NUCLEOTIDE SEQUENCE</scope>
    <source>
        <strain evidence="8">CAQ_001_2017</strain>
    </source>
</reference>
<dbReference type="Gene3D" id="1.20.140.10">
    <property type="entry name" value="Butyryl-CoA Dehydrogenase, subunit A, domain 3"/>
    <property type="match status" value="1"/>
</dbReference>
<organism evidence="8 9">
    <name type="scientific">Trichoglossum hirsutum</name>
    <dbReference type="NCBI Taxonomy" id="265104"/>
    <lineage>
        <taxon>Eukaryota</taxon>
        <taxon>Fungi</taxon>
        <taxon>Dikarya</taxon>
        <taxon>Ascomycota</taxon>
        <taxon>Pezizomycotina</taxon>
        <taxon>Geoglossomycetes</taxon>
        <taxon>Geoglossales</taxon>
        <taxon>Geoglossaceae</taxon>
        <taxon>Trichoglossum</taxon>
    </lineage>
</organism>
<proteinExistence type="inferred from homology"/>
<feature type="domain" description="Acyl-CoA dehydrogenase/oxidase C-terminal" evidence="6">
    <location>
        <begin position="291"/>
        <end position="351"/>
    </location>
</feature>
<sequence>MQDGGAVPTAARVLQRQLASEKVAASLRRALESAYSRLTTRDPTEAWTSGQWMTERKGGSDVSGTETLATYSPRNPSTKDVHGTDLGPWVLDGFKWFSSATDSSMALALAQAPHGLSLFFAPMRRLAANGADTELNGISIQQLKSKLGTRALPTAELELRGMRAWLIGEEGKGVKEISTMLNITRVHNAVMAMGLWGRGLAVSRSFARVRSVGGEKRRLLVDVPLHVRTMAEQSVMYRGFMHLAFFVALLLGLEEQQQQQPQPRPQELLGLPLSTILPLYPSDIPLLLRILTPIAKSQTAKYAIAGLSESMESLGGVGYLENNSDPELNVARLFRDANVLSIWEGTTDVLAVDAVKVLKGRKGAKVIDAMERWLRSVLKKKQQRSKLFTKMCDAILSEWTSLSASISRAEAEELRRDGRGISRAISHIVGGALLIVDAERDGDMAAGEVAKRWVLGERSGGGVGDEWKEEVVWDKKIAFGDTLCGGAKL</sequence>
<feature type="compositionally biased region" description="Polar residues" evidence="5">
    <location>
        <begin position="62"/>
        <end position="76"/>
    </location>
</feature>
<keyword evidence="9" id="KW-1185">Reference proteome</keyword>
<gene>
    <name evidence="8" type="ORF">GP486_001449</name>
</gene>
<evidence type="ECO:0000256" key="2">
    <source>
        <dbReference type="ARBA" id="ARBA00022630"/>
    </source>
</evidence>
<comment type="caution">
    <text evidence="8">The sequence shown here is derived from an EMBL/GenBank/DDBJ whole genome shotgun (WGS) entry which is preliminary data.</text>
</comment>
<evidence type="ECO:0000259" key="6">
    <source>
        <dbReference type="Pfam" id="PF00441"/>
    </source>
</evidence>
<evidence type="ECO:0000256" key="3">
    <source>
        <dbReference type="ARBA" id="ARBA00022827"/>
    </source>
</evidence>
<dbReference type="InterPro" id="IPR009075">
    <property type="entry name" value="AcylCo_DH/oxidase_C"/>
</dbReference>
<accession>A0A9P8RSN9</accession>
<evidence type="ECO:0000259" key="7">
    <source>
        <dbReference type="Pfam" id="PF02770"/>
    </source>
</evidence>
<dbReference type="InterPro" id="IPR006091">
    <property type="entry name" value="Acyl-CoA_Oxase/DH_mid-dom"/>
</dbReference>
<keyword evidence="4" id="KW-0560">Oxidoreductase</keyword>
<dbReference type="EMBL" id="JAGHQM010000130">
    <property type="protein sequence ID" value="KAH0565156.1"/>
    <property type="molecule type" value="Genomic_DNA"/>
</dbReference>
<comment type="similarity">
    <text evidence="1 4">Belongs to the acyl-CoA dehydrogenase family.</text>
</comment>
<evidence type="ECO:0000256" key="5">
    <source>
        <dbReference type="SAM" id="MobiDB-lite"/>
    </source>
</evidence>
<feature type="region of interest" description="Disordered" evidence="5">
    <location>
        <begin position="45"/>
        <end position="80"/>
    </location>
</feature>
<protein>
    <recommendedName>
        <fullName evidence="10">Acyl-CoA dehydrogenase</fullName>
    </recommendedName>
</protein>